<sequence length="118" mass="13747">MEPEYVYKILVQSLPDPLPRIIPYLNDLDAHDGYVHLSTAQQVPSTTSRFFKDYNMVYILKISYPAIKTQVKWENTGNHGSFPHIYGDFVADSIVDQKSFTNNGKDWQHVLENEKWIE</sequence>
<gene>
    <name evidence="2" type="ORF">GPM918_LOCUS14842</name>
    <name evidence="1" type="ORF">OVA965_LOCUS15268</name>
    <name evidence="4" type="ORF">SRO942_LOCUS14845</name>
    <name evidence="3" type="ORF">TMI583_LOCUS15274</name>
</gene>
<dbReference type="PANTHER" id="PTHR34129:SF1">
    <property type="entry name" value="DUF952 DOMAIN-CONTAINING PROTEIN"/>
    <property type="match status" value="1"/>
</dbReference>
<evidence type="ECO:0000313" key="5">
    <source>
        <dbReference type="Proteomes" id="UP000663829"/>
    </source>
</evidence>
<proteinExistence type="predicted"/>
<dbReference type="PANTHER" id="PTHR34129">
    <property type="entry name" value="BLR1139 PROTEIN"/>
    <property type="match status" value="1"/>
</dbReference>
<dbReference type="SUPFAM" id="SSF56399">
    <property type="entry name" value="ADP-ribosylation"/>
    <property type="match status" value="1"/>
</dbReference>
<reference evidence="2" key="1">
    <citation type="submission" date="2021-02" db="EMBL/GenBank/DDBJ databases">
        <authorList>
            <person name="Nowell W R."/>
        </authorList>
    </citation>
    <scope>NUCLEOTIDE SEQUENCE</scope>
</reference>
<dbReference type="EMBL" id="CAJOBC010003637">
    <property type="protein sequence ID" value="CAF3793635.1"/>
    <property type="molecule type" value="Genomic_DNA"/>
</dbReference>
<dbReference type="EMBL" id="CAJNOK010006828">
    <property type="protein sequence ID" value="CAF1015654.1"/>
    <property type="molecule type" value="Genomic_DNA"/>
</dbReference>
<evidence type="ECO:0000313" key="1">
    <source>
        <dbReference type="EMBL" id="CAF1015654.1"/>
    </source>
</evidence>
<evidence type="ECO:0000313" key="2">
    <source>
        <dbReference type="EMBL" id="CAF1022214.1"/>
    </source>
</evidence>
<dbReference type="Proteomes" id="UP000663829">
    <property type="component" value="Unassembled WGS sequence"/>
</dbReference>
<dbReference type="Proteomes" id="UP000681722">
    <property type="component" value="Unassembled WGS sequence"/>
</dbReference>
<dbReference type="Pfam" id="PF06108">
    <property type="entry name" value="DUF952"/>
    <property type="match status" value="1"/>
</dbReference>
<comment type="caution">
    <text evidence="2">The sequence shown here is derived from an EMBL/GenBank/DDBJ whole genome shotgun (WGS) entry which is preliminary data.</text>
</comment>
<dbReference type="EMBL" id="CAJNOQ010003636">
    <property type="protein sequence ID" value="CAF1022214.1"/>
    <property type="molecule type" value="Genomic_DNA"/>
</dbReference>
<dbReference type="OrthoDB" id="3335358at2759"/>
<dbReference type="Proteomes" id="UP000677228">
    <property type="component" value="Unassembled WGS sequence"/>
</dbReference>
<dbReference type="Gene3D" id="3.20.170.20">
    <property type="entry name" value="Protein of unknown function DUF952"/>
    <property type="match status" value="1"/>
</dbReference>
<evidence type="ECO:0000313" key="3">
    <source>
        <dbReference type="EMBL" id="CAF3784719.1"/>
    </source>
</evidence>
<keyword evidence="5" id="KW-1185">Reference proteome</keyword>
<dbReference type="AlphaFoldDB" id="A0A814IE32"/>
<name>A0A814IE32_9BILA</name>
<dbReference type="EMBL" id="CAJOBA010006837">
    <property type="protein sequence ID" value="CAF3784719.1"/>
    <property type="molecule type" value="Genomic_DNA"/>
</dbReference>
<dbReference type="InterPro" id="IPR009297">
    <property type="entry name" value="DUF952"/>
</dbReference>
<protein>
    <submittedName>
        <fullName evidence="2">Uncharacterized protein</fullName>
    </submittedName>
</protein>
<accession>A0A814IE32</accession>
<dbReference type="Proteomes" id="UP000682733">
    <property type="component" value="Unassembled WGS sequence"/>
</dbReference>
<organism evidence="2 5">
    <name type="scientific">Didymodactylos carnosus</name>
    <dbReference type="NCBI Taxonomy" id="1234261"/>
    <lineage>
        <taxon>Eukaryota</taxon>
        <taxon>Metazoa</taxon>
        <taxon>Spiralia</taxon>
        <taxon>Gnathifera</taxon>
        <taxon>Rotifera</taxon>
        <taxon>Eurotatoria</taxon>
        <taxon>Bdelloidea</taxon>
        <taxon>Philodinida</taxon>
        <taxon>Philodinidae</taxon>
        <taxon>Didymodactylos</taxon>
    </lineage>
</organism>
<evidence type="ECO:0000313" key="4">
    <source>
        <dbReference type="EMBL" id="CAF3793635.1"/>
    </source>
</evidence>